<dbReference type="GO" id="GO:0003677">
    <property type="term" value="F:DNA binding"/>
    <property type="evidence" value="ECO:0007669"/>
    <property type="project" value="UniProtKB-KW"/>
</dbReference>
<dbReference type="Proteomes" id="UP000247980">
    <property type="component" value="Unassembled WGS sequence"/>
</dbReference>
<dbReference type="SUPFAM" id="SSF46785">
    <property type="entry name" value="Winged helix' DNA-binding domain"/>
    <property type="match status" value="1"/>
</dbReference>
<dbReference type="GO" id="GO:0003700">
    <property type="term" value="F:DNA-binding transcription factor activity"/>
    <property type="evidence" value="ECO:0007669"/>
    <property type="project" value="InterPro"/>
</dbReference>
<dbReference type="PANTHER" id="PTHR30363:SF44">
    <property type="entry name" value="AGA OPERON TRANSCRIPTIONAL REPRESSOR-RELATED"/>
    <property type="match status" value="1"/>
</dbReference>
<dbReference type="InterPro" id="IPR050313">
    <property type="entry name" value="Carb_Metab_HTH_regulators"/>
</dbReference>
<dbReference type="Gene3D" id="1.10.10.10">
    <property type="entry name" value="Winged helix-like DNA-binding domain superfamily/Winged helix DNA-binding domain"/>
    <property type="match status" value="1"/>
</dbReference>
<comment type="caution">
    <text evidence="5">The sequence shown here is derived from an EMBL/GenBank/DDBJ whole genome shotgun (WGS) entry which is preliminary data.</text>
</comment>
<dbReference type="Pfam" id="PF08220">
    <property type="entry name" value="HTH_DeoR"/>
    <property type="match status" value="1"/>
</dbReference>
<dbReference type="InterPro" id="IPR014036">
    <property type="entry name" value="DeoR-like_C"/>
</dbReference>
<dbReference type="PROSITE" id="PS00894">
    <property type="entry name" value="HTH_DEOR_1"/>
    <property type="match status" value="1"/>
</dbReference>
<dbReference type="InterPro" id="IPR036390">
    <property type="entry name" value="WH_DNA-bd_sf"/>
</dbReference>
<organism evidence="5 6">
    <name type="scientific">Arthrobacter psychrolactophilus</name>
    <dbReference type="NCBI Taxonomy" id="92442"/>
    <lineage>
        <taxon>Bacteria</taxon>
        <taxon>Bacillati</taxon>
        <taxon>Actinomycetota</taxon>
        <taxon>Actinomycetes</taxon>
        <taxon>Micrococcales</taxon>
        <taxon>Micrococcaceae</taxon>
        <taxon>Arthrobacter</taxon>
    </lineage>
</organism>
<dbReference type="InterPro" id="IPR037171">
    <property type="entry name" value="NagB/RpiA_transferase-like"/>
</dbReference>
<dbReference type="SMART" id="SM01134">
    <property type="entry name" value="DeoRC"/>
    <property type="match status" value="1"/>
</dbReference>
<dbReference type="EMBL" id="QJVC01000003">
    <property type="protein sequence ID" value="PYI39531.1"/>
    <property type="molecule type" value="Genomic_DNA"/>
</dbReference>
<evidence type="ECO:0000256" key="2">
    <source>
        <dbReference type="ARBA" id="ARBA00023125"/>
    </source>
</evidence>
<dbReference type="PROSITE" id="PS51000">
    <property type="entry name" value="HTH_DEOR_2"/>
    <property type="match status" value="1"/>
</dbReference>
<proteinExistence type="predicted"/>
<keyword evidence="1" id="KW-0805">Transcription regulation</keyword>
<protein>
    <submittedName>
        <fullName evidence="5">DeoR/GlpR transcriptional regulator</fullName>
    </submittedName>
</protein>
<keyword evidence="3" id="KW-0804">Transcription</keyword>
<evidence type="ECO:0000256" key="1">
    <source>
        <dbReference type="ARBA" id="ARBA00023015"/>
    </source>
</evidence>
<evidence type="ECO:0000313" key="5">
    <source>
        <dbReference type="EMBL" id="PYI39531.1"/>
    </source>
</evidence>
<sequence>MIRSARQERLHGILETLLEDKSASPQSLAARFDVSVMTMHRDLDEMQRRGLLRKIHGGVVVERTRSHEIAASLRSGVAVPQKLVLAAAAAKYVNDGDVIMLDDSTTVAGMIPHLSELEDLRVVTNYLPALADLAAHGDIAVQAIGGDYDHAHESFLGIGAVQAVRALRVDTVFFSGTSADLAGSYHQEEKIVALKAQMLASARNRVMLMDSSKFGHDSLHLMTAWQDVDRLITDDGLSQELLEGLQAQGVTVEVVSVSHEGES</sequence>
<name>A0A2V5IU71_9MICC</name>
<keyword evidence="2" id="KW-0238">DNA-binding</keyword>
<dbReference type="OrthoDB" id="7688673at2"/>
<dbReference type="PRINTS" id="PR00037">
    <property type="entry name" value="HTHLACR"/>
</dbReference>
<gene>
    <name evidence="5" type="ORF">CVS30_04575</name>
</gene>
<evidence type="ECO:0000259" key="4">
    <source>
        <dbReference type="PROSITE" id="PS51000"/>
    </source>
</evidence>
<dbReference type="SMART" id="SM00420">
    <property type="entry name" value="HTH_DEOR"/>
    <property type="match status" value="1"/>
</dbReference>
<keyword evidence="6" id="KW-1185">Reference proteome</keyword>
<dbReference type="InterPro" id="IPR001034">
    <property type="entry name" value="DeoR_HTH"/>
</dbReference>
<accession>A0A2V5IU71</accession>
<dbReference type="Pfam" id="PF00455">
    <property type="entry name" value="DeoRC"/>
    <property type="match status" value="1"/>
</dbReference>
<evidence type="ECO:0000313" key="6">
    <source>
        <dbReference type="Proteomes" id="UP000247980"/>
    </source>
</evidence>
<evidence type="ECO:0000256" key="3">
    <source>
        <dbReference type="ARBA" id="ARBA00023163"/>
    </source>
</evidence>
<dbReference type="InterPro" id="IPR036388">
    <property type="entry name" value="WH-like_DNA-bd_sf"/>
</dbReference>
<feature type="domain" description="HTH deoR-type" evidence="4">
    <location>
        <begin position="6"/>
        <end position="61"/>
    </location>
</feature>
<reference evidence="5 6" key="1">
    <citation type="submission" date="2018-05" db="EMBL/GenBank/DDBJ databases">
        <title>Genetic diversity of glacier-inhabiting Cryobacterium bacteria in China and description of Cryobacterium mengkeensis sp. nov. and Arthrobacter glacialis sp. nov.</title>
        <authorList>
            <person name="Liu Q."/>
            <person name="Xin Y.-H."/>
        </authorList>
    </citation>
    <scope>NUCLEOTIDE SEQUENCE [LARGE SCALE GENOMIC DNA]</scope>
    <source>
        <strain evidence="5 6">B7</strain>
    </source>
</reference>
<dbReference type="PANTHER" id="PTHR30363">
    <property type="entry name" value="HTH-TYPE TRANSCRIPTIONAL REGULATOR SRLR-RELATED"/>
    <property type="match status" value="1"/>
</dbReference>
<dbReference type="SUPFAM" id="SSF100950">
    <property type="entry name" value="NagB/RpiA/CoA transferase-like"/>
    <property type="match status" value="1"/>
</dbReference>
<dbReference type="InterPro" id="IPR018356">
    <property type="entry name" value="Tscrpt_reg_HTH_DeoR_CS"/>
</dbReference>
<dbReference type="AlphaFoldDB" id="A0A2V5IU71"/>